<keyword evidence="1" id="KW-0472">Membrane</keyword>
<feature type="transmembrane region" description="Helical" evidence="1">
    <location>
        <begin position="124"/>
        <end position="146"/>
    </location>
</feature>
<protein>
    <recommendedName>
        <fullName evidence="4">Transmembrane protein</fullName>
    </recommendedName>
</protein>
<keyword evidence="3" id="KW-1185">Reference proteome</keyword>
<sequence>MRNNTRCILPRPILRPLEQRARLFAIMKRTQLTTDAEKFKRIRNECNSKIRDHFKKAQKSFLARARSNEFILFKHICHVRETKPPALTLHPSDGAPATSSEETMDVRKQSARKSTMEVISPADALLYCSIVVAVPGLVLIVAGIALGLSAGGVSGHYSLAYVGLALFGASVITTAVAVKRIVQTNGCLKQLGLSASEFIAQWNAQDESLIRPSSLGSQLTVLEPTGQEVPSAYPGRLPMPPKKAILDCF</sequence>
<dbReference type="OrthoDB" id="6252847at2759"/>
<evidence type="ECO:0000313" key="2">
    <source>
        <dbReference type="EMBL" id="TPP59632.1"/>
    </source>
</evidence>
<dbReference type="EMBL" id="SUNJ01010463">
    <property type="protein sequence ID" value="TPP59632.1"/>
    <property type="molecule type" value="Genomic_DNA"/>
</dbReference>
<feature type="transmembrane region" description="Helical" evidence="1">
    <location>
        <begin position="158"/>
        <end position="178"/>
    </location>
</feature>
<organism evidence="2 3">
    <name type="scientific">Fasciola gigantica</name>
    <name type="common">Giant liver fluke</name>
    <dbReference type="NCBI Taxonomy" id="46835"/>
    <lineage>
        <taxon>Eukaryota</taxon>
        <taxon>Metazoa</taxon>
        <taxon>Spiralia</taxon>
        <taxon>Lophotrochozoa</taxon>
        <taxon>Platyhelminthes</taxon>
        <taxon>Trematoda</taxon>
        <taxon>Digenea</taxon>
        <taxon>Plagiorchiida</taxon>
        <taxon>Echinostomata</taxon>
        <taxon>Echinostomatoidea</taxon>
        <taxon>Fasciolidae</taxon>
        <taxon>Fasciola</taxon>
    </lineage>
</organism>
<dbReference type="Proteomes" id="UP000316759">
    <property type="component" value="Unassembled WGS sequence"/>
</dbReference>
<keyword evidence="1" id="KW-0812">Transmembrane</keyword>
<evidence type="ECO:0000256" key="1">
    <source>
        <dbReference type="SAM" id="Phobius"/>
    </source>
</evidence>
<evidence type="ECO:0008006" key="4">
    <source>
        <dbReference type="Google" id="ProtNLM"/>
    </source>
</evidence>
<name>A0A504YD91_FASGI</name>
<gene>
    <name evidence="2" type="ORF">FGIG_01946</name>
</gene>
<dbReference type="AlphaFoldDB" id="A0A504YD91"/>
<proteinExistence type="predicted"/>
<evidence type="ECO:0000313" key="3">
    <source>
        <dbReference type="Proteomes" id="UP000316759"/>
    </source>
</evidence>
<comment type="caution">
    <text evidence="2">The sequence shown here is derived from an EMBL/GenBank/DDBJ whole genome shotgun (WGS) entry which is preliminary data.</text>
</comment>
<accession>A0A504YD91</accession>
<keyword evidence="1" id="KW-1133">Transmembrane helix</keyword>
<reference evidence="2 3" key="1">
    <citation type="submission" date="2019-04" db="EMBL/GenBank/DDBJ databases">
        <title>Annotation for the trematode Fasciola gigantica.</title>
        <authorList>
            <person name="Choi Y.-J."/>
        </authorList>
    </citation>
    <scope>NUCLEOTIDE SEQUENCE [LARGE SCALE GENOMIC DNA]</scope>
    <source>
        <strain evidence="2">Uganda_cow_1</strain>
    </source>
</reference>